<evidence type="ECO:0000256" key="1">
    <source>
        <dbReference type="SAM" id="MobiDB-lite"/>
    </source>
</evidence>
<protein>
    <submittedName>
        <fullName evidence="3">Flagellar biosynthesis anti-sigma factor FlgM</fullName>
    </submittedName>
</protein>
<evidence type="ECO:0000259" key="2">
    <source>
        <dbReference type="Pfam" id="PF04316"/>
    </source>
</evidence>
<dbReference type="SUPFAM" id="SSF101498">
    <property type="entry name" value="Anti-sigma factor FlgM"/>
    <property type="match status" value="1"/>
</dbReference>
<accession>A0A845AUS9</accession>
<organism evidence="3 5">
    <name type="scientific">Parerythrobacter jejuensis</name>
    <dbReference type="NCBI Taxonomy" id="795812"/>
    <lineage>
        <taxon>Bacteria</taxon>
        <taxon>Pseudomonadati</taxon>
        <taxon>Pseudomonadota</taxon>
        <taxon>Alphaproteobacteria</taxon>
        <taxon>Sphingomonadales</taxon>
        <taxon>Erythrobacteraceae</taxon>
        <taxon>Parerythrobacter</taxon>
    </lineage>
</organism>
<comment type="caution">
    <text evidence="3">The sequence shown here is derived from an EMBL/GenBank/DDBJ whole genome shotgun (WGS) entry which is preliminary data.</text>
</comment>
<dbReference type="InterPro" id="IPR035890">
    <property type="entry name" value="Anti-sigma-28_factor_FlgM_sf"/>
</dbReference>
<gene>
    <name evidence="3" type="ORF">GRI94_01990</name>
    <name evidence="4" type="ORF">GRI94_16080</name>
</gene>
<dbReference type="RefSeq" id="WP_160778118.1">
    <property type="nucleotide sequence ID" value="NZ_BAAAZF010000001.1"/>
</dbReference>
<evidence type="ECO:0000313" key="4">
    <source>
        <dbReference type="EMBL" id="MXP33348.1"/>
    </source>
</evidence>
<dbReference type="AlphaFoldDB" id="A0A845AUS9"/>
<dbReference type="InterPro" id="IPR031316">
    <property type="entry name" value="FlgM_C"/>
</dbReference>
<dbReference type="Pfam" id="PF04316">
    <property type="entry name" value="FlgM"/>
    <property type="match status" value="1"/>
</dbReference>
<dbReference type="EMBL" id="WTYE01000001">
    <property type="protein sequence ID" value="MXP30588.1"/>
    <property type="molecule type" value="Genomic_DNA"/>
</dbReference>
<dbReference type="Proteomes" id="UP000446786">
    <property type="component" value="Unassembled WGS sequence"/>
</dbReference>
<reference evidence="3 5" key="1">
    <citation type="submission" date="2019-12" db="EMBL/GenBank/DDBJ databases">
        <title>Genomic-based taxomic classification of the family Erythrobacteraceae.</title>
        <authorList>
            <person name="Xu L."/>
        </authorList>
    </citation>
    <scope>NUCLEOTIDE SEQUENCE [LARGE SCALE GENOMIC DNA]</scope>
    <source>
        <strain evidence="3 5">JCM 16677</strain>
    </source>
</reference>
<proteinExistence type="predicted"/>
<keyword evidence="3" id="KW-0966">Cell projection</keyword>
<keyword evidence="5" id="KW-1185">Reference proteome</keyword>
<evidence type="ECO:0000313" key="3">
    <source>
        <dbReference type="EMBL" id="MXP30588.1"/>
    </source>
</evidence>
<evidence type="ECO:0000313" key="5">
    <source>
        <dbReference type="Proteomes" id="UP000446786"/>
    </source>
</evidence>
<keyword evidence="3" id="KW-0969">Cilium</keyword>
<keyword evidence="3" id="KW-0282">Flagellum</keyword>
<feature type="domain" description="Anti-sigma-28 factor FlgM C-terminal" evidence="2">
    <location>
        <begin position="58"/>
        <end position="90"/>
    </location>
</feature>
<sequence length="100" mass="10217">MSPLDTQRLAAIAPSHPIGPGTRAATGHSGARQDVAKHSAPAPEGVRVEVGAAIEPGQPPVDSDRVAEIRSALKDGSYPIVPTQIADALIAARLMLGHGE</sequence>
<name>A0A845AUS9_9SPHN</name>
<feature type="region of interest" description="Disordered" evidence="1">
    <location>
        <begin position="1"/>
        <end position="42"/>
    </location>
</feature>
<dbReference type="EMBL" id="WTYE01000001">
    <property type="protein sequence ID" value="MXP33348.1"/>
    <property type="molecule type" value="Genomic_DNA"/>
</dbReference>
<dbReference type="OrthoDB" id="7392062at2"/>